<dbReference type="WBParaSite" id="TCNE_0000316401-mRNA-1">
    <property type="protein sequence ID" value="TCNE_0000316401-mRNA-1"/>
    <property type="gene ID" value="TCNE_0000316401"/>
</dbReference>
<protein>
    <submittedName>
        <fullName evidence="4">ELL domain-containing protein</fullName>
    </submittedName>
</protein>
<feature type="compositionally biased region" description="Polar residues" evidence="1">
    <location>
        <begin position="1"/>
        <end position="18"/>
    </location>
</feature>
<evidence type="ECO:0000313" key="4">
    <source>
        <dbReference type="WBParaSite" id="TCNE_0000316401-mRNA-1"/>
    </source>
</evidence>
<evidence type="ECO:0000313" key="2">
    <source>
        <dbReference type="EMBL" id="VDM28881.1"/>
    </source>
</evidence>
<accession>A0A183U3U4</accession>
<reference evidence="2 3" key="2">
    <citation type="submission" date="2018-11" db="EMBL/GenBank/DDBJ databases">
        <authorList>
            <consortium name="Pathogen Informatics"/>
        </authorList>
    </citation>
    <scope>NUCLEOTIDE SEQUENCE [LARGE SCALE GENOMIC DNA]</scope>
</reference>
<feature type="region of interest" description="Disordered" evidence="1">
    <location>
        <begin position="1"/>
        <end position="23"/>
    </location>
</feature>
<evidence type="ECO:0000313" key="3">
    <source>
        <dbReference type="Proteomes" id="UP000050794"/>
    </source>
</evidence>
<sequence>MCGASGASSVCDNSQVTKTDTKEERMNASANFVDDVPGDKDWKTAGTLVFSCRDDATLPSSPKLNAPAGVGGTTAYSASGPISFATVAAAGASRRKGSGLRQKPVHEAMGLGEQGIPPDGKVASLTIRLPSRYALVSTNPEHRCDNPEHSIVIYAFPCTLQRIVKRGSLHRGNYKPGEMYGYLKEITQSICSKKMISTGSQGTILSKDADREQKDKCASSSPTSMSSMTSNSSNTPKASTAAPAATTVQRPALSTMGNTLSTNWTIQLKKDLGIGAKPITHLGSREQRSQPVEPQPTPQSAPHSKKALAARPLTSVMQQQPISQIVEFVSGEDSNGPSALPEYQFGFHFESNASAGDERGGDVCTATSKSRSISRSAKIEVCFRKDKGSLTYFPFLNS</sequence>
<keyword evidence="3" id="KW-1185">Reference proteome</keyword>
<organism evidence="3 4">
    <name type="scientific">Toxocara canis</name>
    <name type="common">Canine roundworm</name>
    <dbReference type="NCBI Taxonomy" id="6265"/>
    <lineage>
        <taxon>Eukaryota</taxon>
        <taxon>Metazoa</taxon>
        <taxon>Ecdysozoa</taxon>
        <taxon>Nematoda</taxon>
        <taxon>Chromadorea</taxon>
        <taxon>Rhabditida</taxon>
        <taxon>Spirurina</taxon>
        <taxon>Ascaridomorpha</taxon>
        <taxon>Ascaridoidea</taxon>
        <taxon>Toxocaridae</taxon>
        <taxon>Toxocara</taxon>
    </lineage>
</organism>
<feature type="region of interest" description="Disordered" evidence="1">
    <location>
        <begin position="202"/>
        <end position="254"/>
    </location>
</feature>
<reference evidence="4" key="1">
    <citation type="submission" date="2016-06" db="UniProtKB">
        <authorList>
            <consortium name="WormBaseParasite"/>
        </authorList>
    </citation>
    <scope>IDENTIFICATION</scope>
</reference>
<dbReference type="AlphaFoldDB" id="A0A183U3U4"/>
<feature type="compositionally biased region" description="Basic and acidic residues" evidence="1">
    <location>
        <begin position="207"/>
        <end position="217"/>
    </location>
</feature>
<feature type="region of interest" description="Disordered" evidence="1">
    <location>
        <begin position="282"/>
        <end position="305"/>
    </location>
</feature>
<dbReference type="EMBL" id="UYWY01003810">
    <property type="protein sequence ID" value="VDM28881.1"/>
    <property type="molecule type" value="Genomic_DNA"/>
</dbReference>
<name>A0A183U3U4_TOXCA</name>
<gene>
    <name evidence="2" type="ORF">TCNE_LOCUS3164</name>
</gene>
<dbReference type="Proteomes" id="UP000050794">
    <property type="component" value="Unassembled WGS sequence"/>
</dbReference>
<proteinExistence type="predicted"/>
<evidence type="ECO:0000256" key="1">
    <source>
        <dbReference type="SAM" id="MobiDB-lite"/>
    </source>
</evidence>
<feature type="compositionally biased region" description="Low complexity" evidence="1">
    <location>
        <begin position="219"/>
        <end position="247"/>
    </location>
</feature>